<proteinExistence type="predicted"/>
<dbReference type="EMBL" id="GGEC01000081">
    <property type="protein sequence ID" value="MBW80564.1"/>
    <property type="molecule type" value="Transcribed_RNA"/>
</dbReference>
<sequence length="91" mass="10390">MVEISYSLELICAGNLTPENLAYKTLSNHISQVFLQEYTFILVYDAATCYISLTDLRKANHIMQTIPAYFRVVCTVMFHVLHDGSVCHLMD</sequence>
<accession>A0A2P2IH61</accession>
<name>A0A2P2IH61_RHIMU</name>
<evidence type="ECO:0000313" key="1">
    <source>
        <dbReference type="EMBL" id="MBW80564.1"/>
    </source>
</evidence>
<reference evidence="1" key="1">
    <citation type="submission" date="2018-02" db="EMBL/GenBank/DDBJ databases">
        <title>Rhizophora mucronata_Transcriptome.</title>
        <authorList>
            <person name="Meera S.P."/>
            <person name="Sreeshan A."/>
            <person name="Augustine A."/>
        </authorList>
    </citation>
    <scope>NUCLEOTIDE SEQUENCE</scope>
    <source>
        <tissue evidence="1">Leaf</tissue>
    </source>
</reference>
<protein>
    <submittedName>
        <fullName evidence="1">Uncharacterized protein</fullName>
    </submittedName>
</protein>
<dbReference type="AlphaFoldDB" id="A0A2P2IH61"/>
<organism evidence="1">
    <name type="scientific">Rhizophora mucronata</name>
    <name type="common">Asiatic mangrove</name>
    <dbReference type="NCBI Taxonomy" id="61149"/>
    <lineage>
        <taxon>Eukaryota</taxon>
        <taxon>Viridiplantae</taxon>
        <taxon>Streptophyta</taxon>
        <taxon>Embryophyta</taxon>
        <taxon>Tracheophyta</taxon>
        <taxon>Spermatophyta</taxon>
        <taxon>Magnoliopsida</taxon>
        <taxon>eudicotyledons</taxon>
        <taxon>Gunneridae</taxon>
        <taxon>Pentapetalae</taxon>
        <taxon>rosids</taxon>
        <taxon>fabids</taxon>
        <taxon>Malpighiales</taxon>
        <taxon>Rhizophoraceae</taxon>
        <taxon>Rhizophora</taxon>
    </lineage>
</organism>